<feature type="transmembrane region" description="Helical" evidence="6">
    <location>
        <begin position="206"/>
        <end position="228"/>
    </location>
</feature>
<feature type="transmembrane region" description="Helical" evidence="6">
    <location>
        <begin position="359"/>
        <end position="379"/>
    </location>
</feature>
<dbReference type="InterPro" id="IPR011701">
    <property type="entry name" value="MFS"/>
</dbReference>
<dbReference type="InterPro" id="IPR020846">
    <property type="entry name" value="MFS_dom"/>
</dbReference>
<feature type="transmembrane region" description="Helical" evidence="6">
    <location>
        <begin position="12"/>
        <end position="34"/>
    </location>
</feature>
<comment type="subcellular location">
    <subcellularLocation>
        <location evidence="1">Cell membrane</location>
        <topology evidence="1">Multi-pass membrane protein</topology>
    </subcellularLocation>
</comment>
<organism evidence="8 9">
    <name type="scientific">Nocardia vinacea</name>
    <dbReference type="NCBI Taxonomy" id="96468"/>
    <lineage>
        <taxon>Bacteria</taxon>
        <taxon>Bacillati</taxon>
        <taxon>Actinomycetota</taxon>
        <taxon>Actinomycetes</taxon>
        <taxon>Mycobacteriales</taxon>
        <taxon>Nocardiaceae</taxon>
        <taxon>Nocardia</taxon>
    </lineage>
</organism>
<evidence type="ECO:0000256" key="4">
    <source>
        <dbReference type="ARBA" id="ARBA00022989"/>
    </source>
</evidence>
<evidence type="ECO:0000256" key="2">
    <source>
        <dbReference type="ARBA" id="ARBA00022475"/>
    </source>
</evidence>
<keyword evidence="3 6" id="KW-0812">Transmembrane</keyword>
<evidence type="ECO:0000256" key="3">
    <source>
        <dbReference type="ARBA" id="ARBA00022692"/>
    </source>
</evidence>
<evidence type="ECO:0000313" key="8">
    <source>
        <dbReference type="EMBL" id="WUV49403.1"/>
    </source>
</evidence>
<dbReference type="PANTHER" id="PTHR43124:SF10">
    <property type="entry name" value="PURINE EFFLUX PUMP PBUE"/>
    <property type="match status" value="1"/>
</dbReference>
<dbReference type="SUPFAM" id="SSF103473">
    <property type="entry name" value="MFS general substrate transporter"/>
    <property type="match status" value="1"/>
</dbReference>
<evidence type="ECO:0000256" key="5">
    <source>
        <dbReference type="ARBA" id="ARBA00023136"/>
    </source>
</evidence>
<feature type="transmembrane region" description="Helical" evidence="6">
    <location>
        <begin position="271"/>
        <end position="288"/>
    </location>
</feature>
<protein>
    <submittedName>
        <fullName evidence="8">MFS transporter</fullName>
    </submittedName>
</protein>
<evidence type="ECO:0000259" key="7">
    <source>
        <dbReference type="PROSITE" id="PS50850"/>
    </source>
</evidence>
<reference evidence="8" key="1">
    <citation type="submission" date="2022-10" db="EMBL/GenBank/DDBJ databases">
        <title>The complete genomes of actinobacterial strains from the NBC collection.</title>
        <authorList>
            <person name="Joergensen T.S."/>
            <person name="Alvarez Arevalo M."/>
            <person name="Sterndorff E.B."/>
            <person name="Faurdal D."/>
            <person name="Vuksanovic O."/>
            <person name="Mourched A.-S."/>
            <person name="Charusanti P."/>
            <person name="Shaw S."/>
            <person name="Blin K."/>
            <person name="Weber T."/>
        </authorList>
    </citation>
    <scope>NUCLEOTIDE SEQUENCE</scope>
    <source>
        <strain evidence="8">NBC_01482</strain>
    </source>
</reference>
<accession>A0ABZ1Z1Q0</accession>
<feature type="transmembrane region" description="Helical" evidence="6">
    <location>
        <begin position="325"/>
        <end position="347"/>
    </location>
</feature>
<evidence type="ECO:0000256" key="6">
    <source>
        <dbReference type="SAM" id="Phobius"/>
    </source>
</evidence>
<dbReference type="InterPro" id="IPR036259">
    <property type="entry name" value="MFS_trans_sf"/>
</dbReference>
<feature type="transmembrane region" description="Helical" evidence="6">
    <location>
        <begin position="294"/>
        <end position="313"/>
    </location>
</feature>
<sequence length="393" mass="40050">MLRQPSNNLYRSLIPLAVGTFVLGTDGFVLNGMLPLIARDLDVSVATAGQLTTMFAWTYAIASPIIAAATGSWDRRWVLGGGAALFVIGMIGQAAAQDFSVMAGARIVAAIGAAAFQANAFAVAGVVADDAHRGRALSVVTAGITLSAVAGVPIGIFVERWIGWRGVLWAIVAGGAIAAALVLLLPRVTLPSTGLRDRVGVLARPAVLRVLLVTTLQMTAGYTTIVYLPVVVAPSVPQGQLAWLLLVMGIGQVIGNSQAGRAVDRFGPARTLAVGLVGSLIGLMLLGPATHANWAVFAVLGLTGLFGSAILIPQQFRLFAIAHDAPTVALGLNGSAIYLGSGIGSLLGGTVLDSSGASWLPWTSAAVGFGALALGVATLRRPARAEAAVVARA</sequence>
<keyword evidence="9" id="KW-1185">Reference proteome</keyword>
<feature type="domain" description="Major facilitator superfamily (MFS) profile" evidence="7">
    <location>
        <begin position="12"/>
        <end position="393"/>
    </location>
</feature>
<dbReference type="Pfam" id="PF07690">
    <property type="entry name" value="MFS_1"/>
    <property type="match status" value="1"/>
</dbReference>
<dbReference type="Gene3D" id="1.20.1250.20">
    <property type="entry name" value="MFS general substrate transporter like domains"/>
    <property type="match status" value="2"/>
</dbReference>
<feature type="transmembrane region" description="Helical" evidence="6">
    <location>
        <begin position="77"/>
        <end position="95"/>
    </location>
</feature>
<keyword evidence="2" id="KW-1003">Cell membrane</keyword>
<gene>
    <name evidence="8" type="ORF">OG563_15045</name>
</gene>
<keyword evidence="5 6" id="KW-0472">Membrane</keyword>
<name>A0ABZ1Z1Q0_9NOCA</name>
<dbReference type="RefSeq" id="WP_327094177.1">
    <property type="nucleotide sequence ID" value="NZ_CP109149.1"/>
</dbReference>
<keyword evidence="4 6" id="KW-1133">Transmembrane helix</keyword>
<evidence type="ECO:0000256" key="1">
    <source>
        <dbReference type="ARBA" id="ARBA00004651"/>
    </source>
</evidence>
<dbReference type="EMBL" id="CP109441">
    <property type="protein sequence ID" value="WUV49403.1"/>
    <property type="molecule type" value="Genomic_DNA"/>
</dbReference>
<dbReference type="PROSITE" id="PS50850">
    <property type="entry name" value="MFS"/>
    <property type="match status" value="1"/>
</dbReference>
<dbReference type="Proteomes" id="UP001432062">
    <property type="component" value="Chromosome"/>
</dbReference>
<feature type="transmembrane region" description="Helical" evidence="6">
    <location>
        <begin position="54"/>
        <end position="70"/>
    </location>
</feature>
<feature type="transmembrane region" description="Helical" evidence="6">
    <location>
        <begin position="139"/>
        <end position="158"/>
    </location>
</feature>
<dbReference type="CDD" id="cd17324">
    <property type="entry name" value="MFS_NepI_like"/>
    <property type="match status" value="1"/>
</dbReference>
<dbReference type="InterPro" id="IPR050189">
    <property type="entry name" value="MFS_Efflux_Transporters"/>
</dbReference>
<feature type="transmembrane region" description="Helical" evidence="6">
    <location>
        <begin position="107"/>
        <end position="127"/>
    </location>
</feature>
<proteinExistence type="predicted"/>
<dbReference type="PANTHER" id="PTHR43124">
    <property type="entry name" value="PURINE EFFLUX PUMP PBUE"/>
    <property type="match status" value="1"/>
</dbReference>
<evidence type="ECO:0000313" key="9">
    <source>
        <dbReference type="Proteomes" id="UP001432062"/>
    </source>
</evidence>
<feature type="transmembrane region" description="Helical" evidence="6">
    <location>
        <begin position="240"/>
        <end position="259"/>
    </location>
</feature>
<feature type="transmembrane region" description="Helical" evidence="6">
    <location>
        <begin position="164"/>
        <end position="185"/>
    </location>
</feature>